<organism evidence="6 7">
    <name type="scientific">candidate division WWE3 bacterium CG_4_10_14_0_2_um_filter_41_14</name>
    <dbReference type="NCBI Taxonomy" id="1975072"/>
    <lineage>
        <taxon>Bacteria</taxon>
        <taxon>Katanobacteria</taxon>
    </lineage>
</organism>
<dbReference type="Proteomes" id="UP000228920">
    <property type="component" value="Unassembled WGS sequence"/>
</dbReference>
<feature type="transmembrane region" description="Helical" evidence="5">
    <location>
        <begin position="117"/>
        <end position="141"/>
    </location>
</feature>
<dbReference type="InterPro" id="IPR032808">
    <property type="entry name" value="DoxX"/>
</dbReference>
<evidence type="ECO:0000256" key="2">
    <source>
        <dbReference type="ARBA" id="ARBA00022692"/>
    </source>
</evidence>
<evidence type="ECO:0000313" key="6">
    <source>
        <dbReference type="EMBL" id="PIZ46414.1"/>
    </source>
</evidence>
<evidence type="ECO:0000313" key="7">
    <source>
        <dbReference type="Proteomes" id="UP000228920"/>
    </source>
</evidence>
<dbReference type="EMBL" id="PFNL01000100">
    <property type="protein sequence ID" value="PIZ46414.1"/>
    <property type="molecule type" value="Genomic_DNA"/>
</dbReference>
<evidence type="ECO:0000256" key="5">
    <source>
        <dbReference type="SAM" id="Phobius"/>
    </source>
</evidence>
<feature type="transmembrane region" description="Helical" evidence="5">
    <location>
        <begin position="7"/>
        <end position="24"/>
    </location>
</feature>
<accession>A0A2M7TIZ4</accession>
<dbReference type="AlphaFoldDB" id="A0A2M7TIZ4"/>
<evidence type="ECO:0008006" key="8">
    <source>
        <dbReference type="Google" id="ProtNLM"/>
    </source>
</evidence>
<feature type="transmembrane region" description="Helical" evidence="5">
    <location>
        <begin position="70"/>
        <end position="97"/>
    </location>
</feature>
<name>A0A2M7TIZ4_UNCKA</name>
<comment type="caution">
    <text evidence="6">The sequence shown here is derived from an EMBL/GenBank/DDBJ whole genome shotgun (WGS) entry which is preliminary data.</text>
</comment>
<evidence type="ECO:0000256" key="3">
    <source>
        <dbReference type="ARBA" id="ARBA00022989"/>
    </source>
</evidence>
<evidence type="ECO:0000256" key="1">
    <source>
        <dbReference type="ARBA" id="ARBA00004141"/>
    </source>
</evidence>
<gene>
    <name evidence="6" type="ORF">COY32_03385</name>
</gene>
<keyword evidence="3 5" id="KW-1133">Transmembrane helix</keyword>
<sequence>MRVNPKLLLVVRVLMGWFFLYAGLSKVLNPEWTAAGFLSNAQTFPAVYGWFASSANIGWVDFANSWGQTLIGLGLITGTFVQVASWAGILMMVLYYFPSLNFPYAGDHALLVDDHVLYILILVGLMQTKAGHFWGLDALIFKGAKKKKKK</sequence>
<evidence type="ECO:0000256" key="4">
    <source>
        <dbReference type="ARBA" id="ARBA00023136"/>
    </source>
</evidence>
<keyword evidence="2 5" id="KW-0812">Transmembrane</keyword>
<dbReference type="GO" id="GO:0016020">
    <property type="term" value="C:membrane"/>
    <property type="evidence" value="ECO:0007669"/>
    <property type="project" value="UniProtKB-SubCell"/>
</dbReference>
<keyword evidence="4 5" id="KW-0472">Membrane</keyword>
<protein>
    <recommendedName>
        <fullName evidence="8">DoxX family protein</fullName>
    </recommendedName>
</protein>
<proteinExistence type="predicted"/>
<comment type="subcellular location">
    <subcellularLocation>
        <location evidence="1">Membrane</location>
        <topology evidence="1">Multi-pass membrane protein</topology>
    </subcellularLocation>
</comment>
<reference evidence="7" key="1">
    <citation type="submission" date="2017-09" db="EMBL/GenBank/DDBJ databases">
        <title>Depth-based differentiation of microbial function through sediment-hosted aquifers and enrichment of novel symbionts in the deep terrestrial subsurface.</title>
        <authorList>
            <person name="Probst A.J."/>
            <person name="Ladd B."/>
            <person name="Jarett J.K."/>
            <person name="Geller-Mcgrath D.E."/>
            <person name="Sieber C.M.K."/>
            <person name="Emerson J.B."/>
            <person name="Anantharaman K."/>
            <person name="Thomas B.C."/>
            <person name="Malmstrom R."/>
            <person name="Stieglmeier M."/>
            <person name="Klingl A."/>
            <person name="Woyke T."/>
            <person name="Ryan C.M."/>
            <person name="Banfield J.F."/>
        </authorList>
    </citation>
    <scope>NUCLEOTIDE SEQUENCE [LARGE SCALE GENOMIC DNA]</scope>
</reference>
<dbReference type="Pfam" id="PF07681">
    <property type="entry name" value="DoxX"/>
    <property type="match status" value="1"/>
</dbReference>
<feature type="transmembrane region" description="Helical" evidence="5">
    <location>
        <begin position="44"/>
        <end position="63"/>
    </location>
</feature>